<protein>
    <submittedName>
        <fullName evidence="3">Uncharacterized protein</fullName>
    </submittedName>
</protein>
<keyword evidence="2" id="KW-0472">Membrane</keyword>
<reference evidence="3 4" key="1">
    <citation type="journal article" date="2024" name="Nat. Commun.">
        <title>Phylogenomics reveals the evolutionary origins of lichenization in chlorophyte algae.</title>
        <authorList>
            <person name="Puginier C."/>
            <person name="Libourel C."/>
            <person name="Otte J."/>
            <person name="Skaloud P."/>
            <person name="Haon M."/>
            <person name="Grisel S."/>
            <person name="Petersen M."/>
            <person name="Berrin J.G."/>
            <person name="Delaux P.M."/>
            <person name="Dal Grande F."/>
            <person name="Keller J."/>
        </authorList>
    </citation>
    <scope>NUCLEOTIDE SEQUENCE [LARGE SCALE GENOMIC DNA]</scope>
    <source>
        <strain evidence="3 4">SAG 2036</strain>
    </source>
</reference>
<evidence type="ECO:0000313" key="3">
    <source>
        <dbReference type="EMBL" id="KAK9792510.1"/>
    </source>
</evidence>
<evidence type="ECO:0000256" key="1">
    <source>
        <dbReference type="SAM" id="MobiDB-lite"/>
    </source>
</evidence>
<name>A0AAW1NN14_9CHLO</name>
<gene>
    <name evidence="3" type="ORF">WJX73_008124</name>
</gene>
<keyword evidence="4" id="KW-1185">Reference proteome</keyword>
<feature type="region of interest" description="Disordered" evidence="1">
    <location>
        <begin position="20"/>
        <end position="58"/>
    </location>
</feature>
<dbReference type="EMBL" id="JALJOQ010000162">
    <property type="protein sequence ID" value="KAK9792510.1"/>
    <property type="molecule type" value="Genomic_DNA"/>
</dbReference>
<dbReference type="AlphaFoldDB" id="A0AAW1NN14"/>
<keyword evidence="2" id="KW-0812">Transmembrane</keyword>
<evidence type="ECO:0000313" key="4">
    <source>
        <dbReference type="Proteomes" id="UP001465755"/>
    </source>
</evidence>
<comment type="caution">
    <text evidence="3">The sequence shown here is derived from an EMBL/GenBank/DDBJ whole genome shotgun (WGS) entry which is preliminary data.</text>
</comment>
<keyword evidence="2" id="KW-1133">Transmembrane helix</keyword>
<dbReference type="Proteomes" id="UP001465755">
    <property type="component" value="Unassembled WGS sequence"/>
</dbReference>
<evidence type="ECO:0000256" key="2">
    <source>
        <dbReference type="SAM" id="Phobius"/>
    </source>
</evidence>
<accession>A0AAW1NN14</accession>
<feature type="compositionally biased region" description="Basic residues" evidence="1">
    <location>
        <begin position="42"/>
        <end position="57"/>
    </location>
</feature>
<proteinExistence type="predicted"/>
<feature type="transmembrane region" description="Helical" evidence="2">
    <location>
        <begin position="148"/>
        <end position="167"/>
    </location>
</feature>
<feature type="transmembrane region" description="Helical" evidence="2">
    <location>
        <begin position="188"/>
        <end position="214"/>
    </location>
</feature>
<sequence>MQSAQPMDLSHIRNTIRGLNDTLHSKPQPHAAQLQASPHPSSTHRVKKRRSTAKRPKLAPLRNIADVTSKIIVNPRRWWEGVVGRHHKRRQREQLRRQLRELSIKFSLGGRRRASPGGGRIDTTLAWGDILMMTATQIASERIPLTQAGFLSGVLVATWVGVASMKGDYQRRRTEPLMPFFGDHYRHMFRALLTSASTWIIFVPTTVVVCMSLLSRHYLDWAPFAAKHAAEDMPAEAEVLLASLWTLGAWRGTYAMLRPFL</sequence>
<organism evidence="3 4">
    <name type="scientific">Symbiochloris irregularis</name>
    <dbReference type="NCBI Taxonomy" id="706552"/>
    <lineage>
        <taxon>Eukaryota</taxon>
        <taxon>Viridiplantae</taxon>
        <taxon>Chlorophyta</taxon>
        <taxon>core chlorophytes</taxon>
        <taxon>Trebouxiophyceae</taxon>
        <taxon>Trebouxiales</taxon>
        <taxon>Trebouxiaceae</taxon>
        <taxon>Symbiochloris</taxon>
    </lineage>
</organism>